<comment type="caution">
    <text evidence="1">The sequence shown here is derived from an EMBL/GenBank/DDBJ whole genome shotgun (WGS) entry which is preliminary data.</text>
</comment>
<keyword evidence="2" id="KW-1185">Reference proteome</keyword>
<dbReference type="EMBL" id="LRGB01002109">
    <property type="protein sequence ID" value="KZS09140.1"/>
    <property type="molecule type" value="Genomic_DNA"/>
</dbReference>
<proteinExistence type="predicted"/>
<dbReference type="AlphaFoldDB" id="A0A162ECU2"/>
<dbReference type="Proteomes" id="UP000076858">
    <property type="component" value="Unassembled WGS sequence"/>
</dbReference>
<organism evidence="1 2">
    <name type="scientific">Daphnia magna</name>
    <dbReference type="NCBI Taxonomy" id="35525"/>
    <lineage>
        <taxon>Eukaryota</taxon>
        <taxon>Metazoa</taxon>
        <taxon>Ecdysozoa</taxon>
        <taxon>Arthropoda</taxon>
        <taxon>Crustacea</taxon>
        <taxon>Branchiopoda</taxon>
        <taxon>Diplostraca</taxon>
        <taxon>Cladocera</taxon>
        <taxon>Anomopoda</taxon>
        <taxon>Daphniidae</taxon>
        <taxon>Daphnia</taxon>
    </lineage>
</organism>
<evidence type="ECO:0000313" key="1">
    <source>
        <dbReference type="EMBL" id="KZS09140.1"/>
    </source>
</evidence>
<reference evidence="1 2" key="1">
    <citation type="submission" date="2016-03" db="EMBL/GenBank/DDBJ databases">
        <title>EvidentialGene: Evidence-directed Construction of Genes on Genomes.</title>
        <authorList>
            <person name="Gilbert D.G."/>
            <person name="Choi J.-H."/>
            <person name="Mockaitis K."/>
            <person name="Colbourne J."/>
            <person name="Pfrender M."/>
        </authorList>
    </citation>
    <scope>NUCLEOTIDE SEQUENCE [LARGE SCALE GENOMIC DNA]</scope>
    <source>
        <strain evidence="1 2">Xinb3</strain>
        <tissue evidence="1">Complete organism</tissue>
    </source>
</reference>
<gene>
    <name evidence="1" type="ORF">APZ42_026707</name>
</gene>
<sequence length="87" mass="10084">MMYIERQLNTFRGKRNVYTYSIGFLSSSGVSDYANDRARAAGEKKEMLNEEQMPESSLYFSRLSYFPLSSHLSPPLQPFPLQLRHVC</sequence>
<protein>
    <submittedName>
        <fullName evidence="1">Uncharacterized protein</fullName>
    </submittedName>
</protein>
<accession>A0A162ECU2</accession>
<name>A0A162ECU2_9CRUS</name>
<evidence type="ECO:0000313" key="2">
    <source>
        <dbReference type="Proteomes" id="UP000076858"/>
    </source>
</evidence>